<gene>
    <name evidence="2" type="ORF">SPARVUS_LOCUS2449985</name>
</gene>
<feature type="non-terminal residue" evidence="2">
    <location>
        <position position="168"/>
    </location>
</feature>
<name>A0ABN9B9M2_9NEOB</name>
<feature type="region of interest" description="Disordered" evidence="1">
    <location>
        <begin position="130"/>
        <end position="168"/>
    </location>
</feature>
<evidence type="ECO:0000256" key="1">
    <source>
        <dbReference type="SAM" id="MobiDB-lite"/>
    </source>
</evidence>
<reference evidence="2" key="1">
    <citation type="submission" date="2023-05" db="EMBL/GenBank/DDBJ databases">
        <authorList>
            <person name="Stuckert A."/>
        </authorList>
    </citation>
    <scope>NUCLEOTIDE SEQUENCE</scope>
</reference>
<feature type="compositionally biased region" description="Polar residues" evidence="1">
    <location>
        <begin position="78"/>
        <end position="87"/>
    </location>
</feature>
<keyword evidence="3" id="KW-1185">Reference proteome</keyword>
<accession>A0ABN9B9M2</accession>
<comment type="caution">
    <text evidence="2">The sequence shown here is derived from an EMBL/GenBank/DDBJ whole genome shotgun (WGS) entry which is preliminary data.</text>
</comment>
<evidence type="ECO:0000313" key="2">
    <source>
        <dbReference type="EMBL" id="CAI9544280.1"/>
    </source>
</evidence>
<organism evidence="2 3">
    <name type="scientific">Staurois parvus</name>
    <dbReference type="NCBI Taxonomy" id="386267"/>
    <lineage>
        <taxon>Eukaryota</taxon>
        <taxon>Metazoa</taxon>
        <taxon>Chordata</taxon>
        <taxon>Craniata</taxon>
        <taxon>Vertebrata</taxon>
        <taxon>Euteleostomi</taxon>
        <taxon>Amphibia</taxon>
        <taxon>Batrachia</taxon>
        <taxon>Anura</taxon>
        <taxon>Neobatrachia</taxon>
        <taxon>Ranoidea</taxon>
        <taxon>Ranidae</taxon>
        <taxon>Staurois</taxon>
    </lineage>
</organism>
<feature type="non-terminal residue" evidence="2">
    <location>
        <position position="1"/>
    </location>
</feature>
<proteinExistence type="predicted"/>
<feature type="compositionally biased region" description="Polar residues" evidence="1">
    <location>
        <begin position="40"/>
        <end position="57"/>
    </location>
</feature>
<feature type="compositionally biased region" description="Polar residues" evidence="1">
    <location>
        <begin position="1"/>
        <end position="19"/>
    </location>
</feature>
<dbReference type="Proteomes" id="UP001162483">
    <property type="component" value="Unassembled WGS sequence"/>
</dbReference>
<evidence type="ECO:0000313" key="3">
    <source>
        <dbReference type="Proteomes" id="UP001162483"/>
    </source>
</evidence>
<dbReference type="EMBL" id="CATNWA010002992">
    <property type="protein sequence ID" value="CAI9544280.1"/>
    <property type="molecule type" value="Genomic_DNA"/>
</dbReference>
<feature type="compositionally biased region" description="Polar residues" evidence="1">
    <location>
        <begin position="150"/>
        <end position="168"/>
    </location>
</feature>
<protein>
    <submittedName>
        <fullName evidence="2">Uncharacterized protein</fullName>
    </submittedName>
</protein>
<feature type="region of interest" description="Disordered" evidence="1">
    <location>
        <begin position="1"/>
        <end position="95"/>
    </location>
</feature>
<sequence length="168" mass="17343">SGNRQQPTTGQGPRATDSNLPLGRGLGQQTATYHWAGASGNRQQPTTGQGPRATDSNLPLGRGLGQQTATYHWAGASGNRQQPSTGQGPRGLNGTLVVEAGHSTAPTQLSRVTGLTGTQQVAMAQALRGTTGHGWSVHTQRGGSEHGWSVHTSGTVQDTGGQCTQQEQ</sequence>